<dbReference type="InterPro" id="IPR009003">
    <property type="entry name" value="Peptidase_S1_PA"/>
</dbReference>
<dbReference type="PROSITE" id="PS51888">
    <property type="entry name" value="CLIP"/>
    <property type="match status" value="1"/>
</dbReference>
<dbReference type="InterPro" id="IPR043504">
    <property type="entry name" value="Peptidase_S1_PA_chymotrypsin"/>
</dbReference>
<gene>
    <name evidence="8" type="ORF">BDFB_010015</name>
</gene>
<dbReference type="SMART" id="SM00680">
    <property type="entry name" value="CLIP"/>
    <property type="match status" value="2"/>
</dbReference>
<comment type="caution">
    <text evidence="8">The sequence shown here is derived from an EMBL/GenBank/DDBJ whole genome shotgun (WGS) entry which is preliminary data.</text>
</comment>
<name>A0A482VK94_ASBVE</name>
<dbReference type="Pfam" id="PF00089">
    <property type="entry name" value="Trypsin"/>
    <property type="match status" value="2"/>
</dbReference>
<comment type="similarity">
    <text evidence="4">Belongs to the peptidase S1 family. CLIP subfamily.</text>
</comment>
<feature type="domain" description="Peptidase S1" evidence="6">
    <location>
        <begin position="336"/>
        <end position="553"/>
    </location>
</feature>
<dbReference type="InterPro" id="IPR001254">
    <property type="entry name" value="Trypsin_dom"/>
</dbReference>
<dbReference type="InterPro" id="IPR001314">
    <property type="entry name" value="Peptidase_S1A"/>
</dbReference>
<reference evidence="8 9" key="1">
    <citation type="submission" date="2017-03" db="EMBL/GenBank/DDBJ databases">
        <title>Genome of the blue death feigning beetle - Asbolus verrucosus.</title>
        <authorList>
            <person name="Rider S.D."/>
        </authorList>
    </citation>
    <scope>NUCLEOTIDE SEQUENCE [LARGE SCALE GENOMIC DNA]</scope>
    <source>
        <strain evidence="8">Butters</strain>
        <tissue evidence="8">Head and leg muscle</tissue>
    </source>
</reference>
<dbReference type="SUPFAM" id="SSF50494">
    <property type="entry name" value="Trypsin-like serine proteases"/>
    <property type="match status" value="2"/>
</dbReference>
<dbReference type="Gene3D" id="2.40.10.10">
    <property type="entry name" value="Trypsin-like serine proteases"/>
    <property type="match status" value="3"/>
</dbReference>
<dbReference type="FunFam" id="2.40.10.10:FF:000028">
    <property type="entry name" value="Serine protease easter"/>
    <property type="match status" value="2"/>
</dbReference>
<dbReference type="STRING" id="1661398.A0A482VK94"/>
<evidence type="ECO:0000313" key="8">
    <source>
        <dbReference type="EMBL" id="RZC33205.1"/>
    </source>
</evidence>
<dbReference type="InterPro" id="IPR018114">
    <property type="entry name" value="TRYPSIN_HIS"/>
</dbReference>
<dbReference type="AlphaFoldDB" id="A0A482VK94"/>
<dbReference type="PROSITE" id="PS00135">
    <property type="entry name" value="TRYPSIN_SER"/>
    <property type="match status" value="1"/>
</dbReference>
<organism evidence="8 9">
    <name type="scientific">Asbolus verrucosus</name>
    <name type="common">Desert ironclad beetle</name>
    <dbReference type="NCBI Taxonomy" id="1661398"/>
    <lineage>
        <taxon>Eukaryota</taxon>
        <taxon>Metazoa</taxon>
        <taxon>Ecdysozoa</taxon>
        <taxon>Arthropoda</taxon>
        <taxon>Hexapoda</taxon>
        <taxon>Insecta</taxon>
        <taxon>Pterygota</taxon>
        <taxon>Neoptera</taxon>
        <taxon>Endopterygota</taxon>
        <taxon>Coleoptera</taxon>
        <taxon>Polyphaga</taxon>
        <taxon>Cucujiformia</taxon>
        <taxon>Tenebrionidae</taxon>
        <taxon>Pimeliinae</taxon>
        <taxon>Asbolus</taxon>
    </lineage>
</organism>
<dbReference type="OrthoDB" id="6339452at2759"/>
<evidence type="ECO:0000259" key="6">
    <source>
        <dbReference type="PROSITE" id="PS50240"/>
    </source>
</evidence>
<protein>
    <submittedName>
        <fullName evidence="8">Trypsin and/or CLIP domain containing protein</fullName>
    </submittedName>
</protein>
<keyword evidence="5" id="KW-0720">Serine protease</keyword>
<accession>A0A482VK94</accession>
<dbReference type="PANTHER" id="PTHR24260:SF147">
    <property type="entry name" value="EG:BACR7A4.3 PROTEIN-RELATED"/>
    <property type="match status" value="1"/>
</dbReference>
<dbReference type="Proteomes" id="UP000292052">
    <property type="component" value="Unassembled WGS sequence"/>
</dbReference>
<keyword evidence="5" id="KW-0378">Hydrolase</keyword>
<feature type="non-terminal residue" evidence="8">
    <location>
        <position position="553"/>
    </location>
</feature>
<dbReference type="InterPro" id="IPR051333">
    <property type="entry name" value="CLIP_Serine_Protease"/>
</dbReference>
<dbReference type="GO" id="GO:0004252">
    <property type="term" value="F:serine-type endopeptidase activity"/>
    <property type="evidence" value="ECO:0007669"/>
    <property type="project" value="InterPro"/>
</dbReference>
<evidence type="ECO:0000256" key="5">
    <source>
        <dbReference type="RuleBase" id="RU363034"/>
    </source>
</evidence>
<evidence type="ECO:0000256" key="2">
    <source>
        <dbReference type="ARBA" id="ARBA00023157"/>
    </source>
</evidence>
<feature type="domain" description="Peptidase S1" evidence="6">
    <location>
        <begin position="50"/>
        <end position="263"/>
    </location>
</feature>
<evidence type="ECO:0000256" key="4">
    <source>
        <dbReference type="ARBA" id="ARBA00024195"/>
    </source>
</evidence>
<proteinExistence type="inferred from homology"/>
<dbReference type="InterPro" id="IPR033116">
    <property type="entry name" value="TRYPSIN_SER"/>
</dbReference>
<sequence>MSDECILKNVKGKGFCTHISECKYAMDLLKLKQRPQHCGEFVDIYPVVLQAALGYGSQEKIQWLCGGTLISERFVLTAAHCTNSHMLGMVKWVRLGDLDIENAWDDAKPQNFTVSEIRVHPNYRAPSHYHDLALLKLDREAVFNDYVKPACLYVGNSVPENHPLFVTGWGKTEFSGESSSHLMKAVLNQIDHKTCNDRYSSVSRRKLANGIVNDLQICAGHPEGKDTCPVMIYLFGDSGGPLQVSGNSADLEIIGVISFGDKCVVKSSGEKGKCILLDDCEYAKNLLSSRRRPQHCGFKGLTPIVCCPLTTKLIPGQKSQKQCDLMYPKNLQAKFIFAGKLTLAKEFQHMAILGYGDKNDIQWLCGGSLISKQFVLTAAHCIISKDFGVVKWVRLGDLDIKDTTDDAKPQNFSVVAYFVHPDYRSFSHYHDVALLRLDRNATSDSYVKPACLYGGKNISQQLIATGWGQVDFFGERSSHLMKVNLNYISNEKCVERYSDVSQRKLARGIVNDLQICAGDPDGKDTCPGDSGGPLQFKGNGPFIHYYIVGITSF</sequence>
<evidence type="ECO:0000256" key="3">
    <source>
        <dbReference type="ARBA" id="ARBA00023180"/>
    </source>
</evidence>
<dbReference type="PRINTS" id="PR00722">
    <property type="entry name" value="CHYMOTRYPSIN"/>
</dbReference>
<dbReference type="SMART" id="SM00020">
    <property type="entry name" value="Tryp_SPc"/>
    <property type="match status" value="2"/>
</dbReference>
<dbReference type="PANTHER" id="PTHR24260">
    <property type="match status" value="1"/>
</dbReference>
<dbReference type="PROSITE" id="PS50240">
    <property type="entry name" value="TRYPSIN_DOM"/>
    <property type="match status" value="2"/>
</dbReference>
<keyword evidence="1" id="KW-0732">Signal</keyword>
<evidence type="ECO:0000259" key="7">
    <source>
        <dbReference type="PROSITE" id="PS51888"/>
    </source>
</evidence>
<dbReference type="InterPro" id="IPR022700">
    <property type="entry name" value="CLIP"/>
</dbReference>
<keyword evidence="2" id="KW-1015">Disulfide bond</keyword>
<keyword evidence="3" id="KW-0325">Glycoprotein</keyword>
<dbReference type="GO" id="GO:0006508">
    <property type="term" value="P:proteolysis"/>
    <property type="evidence" value="ECO:0007669"/>
    <property type="project" value="UniProtKB-KW"/>
</dbReference>
<dbReference type="CDD" id="cd00190">
    <property type="entry name" value="Tryp_SPc"/>
    <property type="match status" value="2"/>
</dbReference>
<keyword evidence="5" id="KW-0645">Protease</keyword>
<keyword evidence="9" id="KW-1185">Reference proteome</keyword>
<evidence type="ECO:0000256" key="1">
    <source>
        <dbReference type="ARBA" id="ARBA00022729"/>
    </source>
</evidence>
<dbReference type="EMBL" id="QDEB01090824">
    <property type="protein sequence ID" value="RZC33205.1"/>
    <property type="molecule type" value="Genomic_DNA"/>
</dbReference>
<evidence type="ECO:0000313" key="9">
    <source>
        <dbReference type="Proteomes" id="UP000292052"/>
    </source>
</evidence>
<feature type="domain" description="Clip" evidence="7">
    <location>
        <begin position="262"/>
        <end position="307"/>
    </location>
</feature>
<dbReference type="PROSITE" id="PS00134">
    <property type="entry name" value="TRYPSIN_HIS"/>
    <property type="match status" value="2"/>
</dbReference>